<feature type="transmembrane region" description="Helical" evidence="9">
    <location>
        <begin position="6"/>
        <end position="24"/>
    </location>
</feature>
<comment type="similarity">
    <text evidence="10">Belongs to the SecD/SecF family. SecF subfamily.</text>
</comment>
<dbReference type="InterPro" id="IPR048631">
    <property type="entry name" value="SecD_1st"/>
</dbReference>
<sequence length="818" mass="85070">MTRATAVRAVLAVAVLLVSVYISLTMSPRLGLDLQGGTRIVLQARDTATVEADRETTDRTLEVLRQRIDSLGVSEPTLTRSGEDRIIVELPDVQDPRQATEVIGRTAQLTFHAVEGPGTDGPEEKAPNGKTPDGETSDGATPDRKTPAPEPTADAESTPESTPEADADADPTPTPDRLTLPDEQGRLLALGEPRLSGAGVEDATAAFDAQSGAGWTVSLEFRKGAGQDWKKLTGEAACHPAGDDRRRVAIVLDEKVISSPQVDPSVGCGAGLPSGATQITGSFSADEARDLALLIKGGALPVPVEIVEQRTVGPTLGAAAIDASAQAALIGAAATALFITVVYRLLGALAAVALGAYGVISYAALVAFGVTLTLPGLAGFVLAIGMAVDANVLVFERAREECADRPKRSLRSALTTGFQKAWSAVADSNVTTLIAAGLLFFLGSGPVKGFGLTLAIGVVASMFSALVIARALTEIAANSRFVSDYRGVNGIGRPGAVRTWLVRKDPKLYRAPVRWLVVSAALVAVAVAGIVVRGVDLGVEFTGGRLVEYSTSRPVDVETARDSIAAAGFGDAEVTTAGEGDLSVRTGKLDNDGEHALRTALAEEGGETTKVRDELIGPSLGDELRRNALIALGVAVAVQLAYLAVRFRWTFAVASVVTMVHDVILVVGAFAWLGRPVDGIFLAALLTVIGYSVNDSVVVFDRVRELWGANRRTPLDTIARRAVLQTVPRTVNTGMGALFILVALAVLGGDSLADFALALLIGIVVGTWSSVFTAVPGALTLERSAKAPPPPAPGKGKGTSRGKARATRRDPLDNGARV</sequence>
<feature type="transmembrane region" description="Helical" evidence="9">
    <location>
        <begin position="513"/>
        <end position="532"/>
    </location>
</feature>
<feature type="domain" description="Protein export membrane protein SecD/SecF C-terminal" evidence="12">
    <location>
        <begin position="304"/>
        <end position="473"/>
    </location>
</feature>
<dbReference type="Gene3D" id="3.30.1360.200">
    <property type="match status" value="1"/>
</dbReference>
<dbReference type="InterPro" id="IPR054384">
    <property type="entry name" value="SecDF_P1_head"/>
</dbReference>
<comment type="subunit">
    <text evidence="9">Forms a complex with SecF. Part of the essential Sec protein translocation apparatus which comprises SecA, SecYEG and auxiliary proteins SecDF. Other proteins may also be involved.</text>
</comment>
<feature type="transmembrane region" description="Helical" evidence="9">
    <location>
        <begin position="730"/>
        <end position="749"/>
    </location>
</feature>
<dbReference type="Pfam" id="PF02355">
    <property type="entry name" value="SecD_SecF_C"/>
    <property type="match status" value="2"/>
</dbReference>
<dbReference type="SUPFAM" id="SSF82866">
    <property type="entry name" value="Multidrug efflux transporter AcrB transmembrane domain"/>
    <property type="match status" value="2"/>
</dbReference>
<evidence type="ECO:0000259" key="13">
    <source>
        <dbReference type="Pfam" id="PF21760"/>
    </source>
</evidence>
<keyword evidence="8 9" id="KW-0472">Membrane</keyword>
<evidence type="ECO:0000259" key="14">
    <source>
        <dbReference type="Pfam" id="PF22599"/>
    </source>
</evidence>
<dbReference type="InterPro" id="IPR055344">
    <property type="entry name" value="SecD_SecF_C_bact"/>
</dbReference>
<dbReference type="NCBIfam" id="TIGR01129">
    <property type="entry name" value="secD"/>
    <property type="match status" value="1"/>
</dbReference>
<dbReference type="Proteomes" id="UP001598251">
    <property type="component" value="Unassembled WGS sequence"/>
</dbReference>
<evidence type="ECO:0000256" key="4">
    <source>
        <dbReference type="ARBA" id="ARBA00022692"/>
    </source>
</evidence>
<keyword evidence="16" id="KW-1185">Reference proteome</keyword>
<evidence type="ECO:0000256" key="7">
    <source>
        <dbReference type="ARBA" id="ARBA00023010"/>
    </source>
</evidence>
<evidence type="ECO:0000256" key="2">
    <source>
        <dbReference type="ARBA" id="ARBA00022448"/>
    </source>
</evidence>
<comment type="function">
    <text evidence="9">Part of the Sec protein translocase complex. Interacts with the SecYEG preprotein conducting channel. SecDF uses the proton motive force (PMF) to complete protein translocation after the ATP-dependent function of SecA.</text>
</comment>
<protein>
    <recommendedName>
        <fullName evidence="9 10">Multifunctional fusion protein</fullName>
    </recommendedName>
    <domain>
        <recommendedName>
            <fullName evidence="9">Protein translocase subunit SecD</fullName>
        </recommendedName>
    </domain>
    <domain>
        <recommendedName>
            <fullName evidence="10">Protein-export membrane protein SecF</fullName>
        </recommendedName>
    </domain>
</protein>
<evidence type="ECO:0000256" key="3">
    <source>
        <dbReference type="ARBA" id="ARBA00022475"/>
    </source>
</evidence>
<dbReference type="Gene3D" id="1.20.1640.10">
    <property type="entry name" value="Multidrug efflux transporter AcrB transmembrane domain"/>
    <property type="match status" value="2"/>
</dbReference>
<feature type="domain" description="Protein translocase subunit SecDF P1" evidence="13">
    <location>
        <begin position="58"/>
        <end position="115"/>
    </location>
</feature>
<comment type="subcellular location">
    <subcellularLocation>
        <location evidence="1 9">Cell membrane</location>
        <topology evidence="1 9">Multi-pass membrane protein</topology>
    </subcellularLocation>
</comment>
<dbReference type="NCBIfam" id="TIGR00966">
    <property type="entry name" value="transloc_SecF"/>
    <property type="match status" value="1"/>
</dbReference>
<dbReference type="InterPro" id="IPR022646">
    <property type="entry name" value="SecD/SecF_CS"/>
</dbReference>
<evidence type="ECO:0000313" key="16">
    <source>
        <dbReference type="Proteomes" id="UP001598251"/>
    </source>
</evidence>
<keyword evidence="3 9" id="KW-1003">Cell membrane</keyword>
<proteinExistence type="inferred from homology"/>
<organism evidence="15 16">
    <name type="scientific">Streptomyces sindenensis</name>
    <dbReference type="NCBI Taxonomy" id="67363"/>
    <lineage>
        <taxon>Bacteria</taxon>
        <taxon>Bacillati</taxon>
        <taxon>Actinomycetota</taxon>
        <taxon>Actinomycetes</taxon>
        <taxon>Kitasatosporales</taxon>
        <taxon>Streptomycetaceae</taxon>
        <taxon>Streptomyces</taxon>
    </lineage>
</organism>
<comment type="caution">
    <text evidence="9">Lacks conserved residue(s) required for the propagation of feature annotation.</text>
</comment>
<feature type="domain" description="SecDF P1 head subdomain" evidence="14">
    <location>
        <begin position="184"/>
        <end position="302"/>
    </location>
</feature>
<feature type="transmembrane region" description="Helical" evidence="9">
    <location>
        <begin position="755"/>
        <end position="779"/>
    </location>
</feature>
<evidence type="ECO:0000259" key="12">
    <source>
        <dbReference type="Pfam" id="PF02355"/>
    </source>
</evidence>
<reference evidence="15 16" key="1">
    <citation type="submission" date="2024-09" db="EMBL/GenBank/DDBJ databases">
        <title>The Natural Products Discovery Center: Release of the First 8490 Sequenced Strains for Exploring Actinobacteria Biosynthetic Diversity.</title>
        <authorList>
            <person name="Kalkreuter E."/>
            <person name="Kautsar S.A."/>
            <person name="Yang D."/>
            <person name="Bader C.D."/>
            <person name="Teijaro C.N."/>
            <person name="Fluegel L."/>
            <person name="Davis C.M."/>
            <person name="Simpson J.R."/>
            <person name="Lauterbach L."/>
            <person name="Steele A.D."/>
            <person name="Gui C."/>
            <person name="Meng S."/>
            <person name="Li G."/>
            <person name="Viehrig K."/>
            <person name="Ye F."/>
            <person name="Su P."/>
            <person name="Kiefer A.F."/>
            <person name="Nichols A."/>
            <person name="Cepeda A.J."/>
            <person name="Yan W."/>
            <person name="Fan B."/>
            <person name="Jiang Y."/>
            <person name="Adhikari A."/>
            <person name="Zheng C.-J."/>
            <person name="Schuster L."/>
            <person name="Cowan T.M."/>
            <person name="Smanski M.J."/>
            <person name="Chevrette M.G."/>
            <person name="De Carvalho L.P.S."/>
            <person name="Shen B."/>
        </authorList>
    </citation>
    <scope>NUCLEOTIDE SEQUENCE [LARGE SCALE GENOMIC DNA]</scope>
    <source>
        <strain evidence="15 16">NPDC058546</strain>
    </source>
</reference>
<dbReference type="EMBL" id="JBHXOF010000007">
    <property type="protein sequence ID" value="MFD4214093.1"/>
    <property type="molecule type" value="Genomic_DNA"/>
</dbReference>
<feature type="region of interest" description="Disordered" evidence="11">
    <location>
        <begin position="112"/>
        <end position="180"/>
    </location>
</feature>
<dbReference type="Pfam" id="PF22599">
    <property type="entry name" value="SecDF_P1_head"/>
    <property type="match status" value="1"/>
</dbReference>
<dbReference type="PRINTS" id="PR01755">
    <property type="entry name" value="SECFTRNLCASE"/>
</dbReference>
<keyword evidence="4 9" id="KW-0812">Transmembrane</keyword>
<feature type="transmembrane region" description="Helical" evidence="9">
    <location>
        <begin position="376"/>
        <end position="395"/>
    </location>
</feature>
<dbReference type="Pfam" id="PF21760">
    <property type="entry name" value="SecD_1st"/>
    <property type="match status" value="1"/>
</dbReference>
<name>A0ABW6EFL9_9ACTN</name>
<dbReference type="InterPro" id="IPR022813">
    <property type="entry name" value="SecD/SecF_arch_bac"/>
</dbReference>
<dbReference type="InterPro" id="IPR022645">
    <property type="entry name" value="SecD/SecF_bac"/>
</dbReference>
<keyword evidence="6 9" id="KW-1133">Transmembrane helix</keyword>
<feature type="region of interest" description="Disordered" evidence="11">
    <location>
        <begin position="783"/>
        <end position="818"/>
    </location>
</feature>
<dbReference type="Gene3D" id="3.30.70.3400">
    <property type="match status" value="1"/>
</dbReference>
<evidence type="ECO:0000256" key="5">
    <source>
        <dbReference type="ARBA" id="ARBA00022927"/>
    </source>
</evidence>
<accession>A0ABW6EFL9</accession>
<comment type="similarity">
    <text evidence="9">Belongs to the SecD/SecF family. SecD subfamily.</text>
</comment>
<feature type="transmembrane region" description="Helical" evidence="9">
    <location>
        <begin position="449"/>
        <end position="472"/>
    </location>
</feature>
<evidence type="ECO:0000256" key="8">
    <source>
        <dbReference type="ARBA" id="ARBA00023136"/>
    </source>
</evidence>
<keyword evidence="5 9" id="KW-0653">Protein transport</keyword>
<evidence type="ECO:0000256" key="6">
    <source>
        <dbReference type="ARBA" id="ARBA00022989"/>
    </source>
</evidence>
<dbReference type="NCBIfam" id="NF009583">
    <property type="entry name" value="PRK13024.1-3"/>
    <property type="match status" value="1"/>
</dbReference>
<feature type="transmembrane region" description="Helical" evidence="9">
    <location>
        <begin position="652"/>
        <end position="673"/>
    </location>
</feature>
<evidence type="ECO:0000256" key="10">
    <source>
        <dbReference type="HAMAP-Rule" id="MF_01464"/>
    </source>
</evidence>
<dbReference type="HAMAP" id="MF_01464_B">
    <property type="entry name" value="SecF_B"/>
    <property type="match status" value="1"/>
</dbReference>
<dbReference type="Pfam" id="PF07549">
    <property type="entry name" value="Sec_GG"/>
    <property type="match status" value="2"/>
</dbReference>
<feature type="domain" description="Protein export membrane protein SecD/SecF C-terminal" evidence="12">
    <location>
        <begin position="600"/>
        <end position="782"/>
    </location>
</feature>
<dbReference type="PANTHER" id="PTHR30081">
    <property type="entry name" value="PROTEIN-EXPORT MEMBRANE PROTEIN SEC"/>
    <property type="match status" value="1"/>
</dbReference>
<comment type="caution">
    <text evidence="15">The sequence shown here is derived from an EMBL/GenBank/DDBJ whole genome shotgun (WGS) entry which is preliminary data.</text>
</comment>
<evidence type="ECO:0000313" key="15">
    <source>
        <dbReference type="EMBL" id="MFD4214093.1"/>
    </source>
</evidence>
<evidence type="ECO:0000256" key="9">
    <source>
        <dbReference type="HAMAP-Rule" id="MF_01463"/>
    </source>
</evidence>
<dbReference type="HAMAP" id="MF_01463_B">
    <property type="entry name" value="SecD_B"/>
    <property type="match status" value="1"/>
</dbReference>
<dbReference type="NCBIfam" id="TIGR00916">
    <property type="entry name" value="2A0604s01"/>
    <property type="match status" value="2"/>
</dbReference>
<dbReference type="InterPro" id="IPR005791">
    <property type="entry name" value="SecD"/>
</dbReference>
<feature type="transmembrane region" description="Helical" evidence="9">
    <location>
        <begin position="679"/>
        <end position="700"/>
    </location>
</feature>
<feature type="transmembrane region" description="Helical" evidence="9">
    <location>
        <begin position="421"/>
        <end position="443"/>
    </location>
</feature>
<dbReference type="PANTHER" id="PTHR30081:SF1">
    <property type="entry name" value="PROTEIN TRANSLOCASE SUBUNIT SECD"/>
    <property type="match status" value="1"/>
</dbReference>
<keyword evidence="2 9" id="KW-0813">Transport</keyword>
<evidence type="ECO:0000256" key="1">
    <source>
        <dbReference type="ARBA" id="ARBA00004651"/>
    </source>
</evidence>
<dbReference type="RefSeq" id="WP_382825549.1">
    <property type="nucleotide sequence ID" value="NZ_JBHXLY010000007.1"/>
</dbReference>
<feature type="transmembrane region" description="Helical" evidence="9">
    <location>
        <begin position="628"/>
        <end position="645"/>
    </location>
</feature>
<evidence type="ECO:0000256" key="11">
    <source>
        <dbReference type="SAM" id="MobiDB-lite"/>
    </source>
</evidence>
<dbReference type="InterPro" id="IPR005665">
    <property type="entry name" value="SecF_bac"/>
</dbReference>
<comment type="subunit">
    <text evidence="10">Forms a complex with SecD. Part of the essential Sec protein translocation apparatus which comprises SecA, SecYEG and auxiliary proteins SecDF. Other proteins may also be involved.</text>
</comment>
<gene>
    <name evidence="9 15" type="primary">secD</name>
    <name evidence="10" type="synonym">secF</name>
    <name evidence="15" type="ORF">ACFWSS_14530</name>
</gene>
<feature type="transmembrane region" description="Helical" evidence="9">
    <location>
        <begin position="345"/>
        <end position="370"/>
    </location>
</feature>
<dbReference type="InterPro" id="IPR048634">
    <property type="entry name" value="SecD_SecF_C"/>
</dbReference>
<keyword evidence="7 9" id="KW-0811">Translocation</keyword>